<feature type="domain" description="Transposase IS204/IS1001/IS1096/IS1165 DDE" evidence="1">
    <location>
        <begin position="16"/>
        <end position="109"/>
    </location>
</feature>
<evidence type="ECO:0000313" key="2">
    <source>
        <dbReference type="EMBL" id="SCL96077.1"/>
    </source>
</evidence>
<organism evidence="2 3">
    <name type="scientific">Bacillus cytotoxicus</name>
    <dbReference type="NCBI Taxonomy" id="580165"/>
    <lineage>
        <taxon>Bacteria</taxon>
        <taxon>Bacillati</taxon>
        <taxon>Bacillota</taxon>
        <taxon>Bacilli</taxon>
        <taxon>Bacillales</taxon>
        <taxon>Bacillaceae</taxon>
        <taxon>Bacillus</taxon>
        <taxon>Bacillus cereus group</taxon>
    </lineage>
</organism>
<name>A0AAX2CII1_9BACI</name>
<gene>
    <name evidence="2" type="ORF">BCB44BAC_02699</name>
</gene>
<dbReference type="Pfam" id="PF01610">
    <property type="entry name" value="DDE_Tnp_ISL3"/>
    <property type="match status" value="1"/>
</dbReference>
<sequence>MEYEEWKNSIPEIFRTEFPKLKKVHRMIQDFPSIVREKRAKGLANWLITYKDIPFPAIRTFINYVEKDIKAITAACSLSFSNGITEGHINRLKTIKRMMYGRASSKLLTQRVLITL</sequence>
<proteinExistence type="predicted"/>
<dbReference type="PANTHER" id="PTHR33498">
    <property type="entry name" value="TRANSPOSASE FOR INSERTION SEQUENCE ELEMENT IS1557"/>
    <property type="match status" value="1"/>
</dbReference>
<protein>
    <submittedName>
        <fullName evidence="2">Transposase</fullName>
    </submittedName>
</protein>
<reference evidence="2 3" key="1">
    <citation type="submission" date="2016-08" db="EMBL/GenBank/DDBJ databases">
        <authorList>
            <person name="Loux V."/>
            <person name="Rue O."/>
        </authorList>
    </citation>
    <scope>NUCLEOTIDE SEQUENCE [LARGE SCALE GENOMIC DNA]</scope>
    <source>
        <strain evidence="2 3">AFSSA_08CEB44bac</strain>
    </source>
</reference>
<dbReference type="AlphaFoldDB" id="A0AAX2CII1"/>
<evidence type="ECO:0000259" key="1">
    <source>
        <dbReference type="Pfam" id="PF01610"/>
    </source>
</evidence>
<dbReference type="PANTHER" id="PTHR33498:SF1">
    <property type="entry name" value="TRANSPOSASE FOR INSERTION SEQUENCE ELEMENT IS1557"/>
    <property type="match status" value="1"/>
</dbReference>
<dbReference type="InterPro" id="IPR047951">
    <property type="entry name" value="Transpos_ISL3"/>
</dbReference>
<dbReference type="Proteomes" id="UP000242164">
    <property type="component" value="Unassembled WGS sequence"/>
</dbReference>
<accession>A0AAX2CII1</accession>
<evidence type="ECO:0000313" key="3">
    <source>
        <dbReference type="Proteomes" id="UP000242164"/>
    </source>
</evidence>
<dbReference type="EMBL" id="FMIK01000034">
    <property type="protein sequence ID" value="SCL96077.1"/>
    <property type="molecule type" value="Genomic_DNA"/>
</dbReference>
<dbReference type="InterPro" id="IPR002560">
    <property type="entry name" value="Transposase_DDE"/>
</dbReference>
<comment type="caution">
    <text evidence="2">The sequence shown here is derived from an EMBL/GenBank/DDBJ whole genome shotgun (WGS) entry which is preliminary data.</text>
</comment>
<dbReference type="RefSeq" id="WP_235436421.1">
    <property type="nucleotide sequence ID" value="NZ_CP024109.1"/>
</dbReference>